<feature type="transmembrane region" description="Helical" evidence="1">
    <location>
        <begin position="226"/>
        <end position="246"/>
    </location>
</feature>
<feature type="transmembrane region" description="Helical" evidence="1">
    <location>
        <begin position="39"/>
        <end position="62"/>
    </location>
</feature>
<feature type="transmembrane region" description="Helical" evidence="1">
    <location>
        <begin position="135"/>
        <end position="153"/>
    </location>
</feature>
<dbReference type="RefSeq" id="WP_133802339.1">
    <property type="nucleotide sequence ID" value="NZ_SNWQ01000012.1"/>
</dbReference>
<keyword evidence="3" id="KW-1185">Reference proteome</keyword>
<comment type="caution">
    <text evidence="2">The sequence shown here is derived from an EMBL/GenBank/DDBJ whole genome shotgun (WGS) entry which is preliminary data.</text>
</comment>
<name>A0A4R6KAK9_9ACTN</name>
<dbReference type="EMBL" id="SNWQ01000012">
    <property type="protein sequence ID" value="TDO45701.1"/>
    <property type="molecule type" value="Genomic_DNA"/>
</dbReference>
<feature type="transmembrane region" description="Helical" evidence="1">
    <location>
        <begin position="68"/>
        <end position="86"/>
    </location>
</feature>
<evidence type="ECO:0000313" key="3">
    <source>
        <dbReference type="Proteomes" id="UP000295388"/>
    </source>
</evidence>
<keyword evidence="1" id="KW-1133">Transmembrane helix</keyword>
<dbReference type="OrthoDB" id="571245at2"/>
<feature type="transmembrane region" description="Helical" evidence="1">
    <location>
        <begin position="159"/>
        <end position="177"/>
    </location>
</feature>
<dbReference type="AlphaFoldDB" id="A0A4R6KAK9"/>
<organism evidence="2 3">
    <name type="scientific">Kribbella caucasensis</name>
    <dbReference type="NCBI Taxonomy" id="2512215"/>
    <lineage>
        <taxon>Bacteria</taxon>
        <taxon>Bacillati</taxon>
        <taxon>Actinomycetota</taxon>
        <taxon>Actinomycetes</taxon>
        <taxon>Propionibacteriales</taxon>
        <taxon>Kribbellaceae</taxon>
        <taxon>Kribbella</taxon>
    </lineage>
</organism>
<reference evidence="2 3" key="1">
    <citation type="submission" date="2019-03" db="EMBL/GenBank/DDBJ databases">
        <title>Genomic Encyclopedia of Type Strains, Phase III (KMG-III): the genomes of soil and plant-associated and newly described type strains.</title>
        <authorList>
            <person name="Whitman W."/>
        </authorList>
    </citation>
    <scope>NUCLEOTIDE SEQUENCE [LARGE SCALE GENOMIC DNA]</scope>
    <source>
        <strain evidence="2 3">VKM Ac-2527</strain>
    </source>
</reference>
<gene>
    <name evidence="2" type="ORF">EV643_11225</name>
</gene>
<proteinExistence type="predicted"/>
<feature type="transmembrane region" description="Helical" evidence="1">
    <location>
        <begin position="189"/>
        <end position="206"/>
    </location>
</feature>
<dbReference type="Proteomes" id="UP000295388">
    <property type="component" value="Unassembled WGS sequence"/>
</dbReference>
<protein>
    <submittedName>
        <fullName evidence="2">Putative membrane protein</fullName>
    </submittedName>
</protein>
<keyword evidence="1" id="KW-0472">Membrane</keyword>
<evidence type="ECO:0000313" key="2">
    <source>
        <dbReference type="EMBL" id="TDO45701.1"/>
    </source>
</evidence>
<feature type="transmembrane region" description="Helical" evidence="1">
    <location>
        <begin position="6"/>
        <end position="32"/>
    </location>
</feature>
<keyword evidence="1" id="KW-0812">Transmembrane</keyword>
<evidence type="ECO:0000256" key="1">
    <source>
        <dbReference type="SAM" id="Phobius"/>
    </source>
</evidence>
<accession>A0A4R6KAK9</accession>
<sequence>MDAATWGLVIATFVACFVEMVEATTIVMAMGYTRSWKSALAGTFAALGALAVVTVFAGYALATWLPESALQLAIGGLLLIFGLQWLRKAILRSSGRKAVHDEDKIYQEEVAAAKAAGESKGSLDMFSFMVSFKGVFLEGMEVVFIVITFGLNANNIPGASAGAVAAVVIVLTVAVVLRRPLSMINENLLKYGVGLLLASFGTYWAVEGIGIFQAGRESLDWPGHDLMILVLLAAWLVLSRIFVAVLKVPAATPAPVGTPVEVEK</sequence>